<dbReference type="EMBL" id="JAVFKY010000001">
    <property type="protein sequence ID" value="KAK5584722.1"/>
    <property type="molecule type" value="Genomic_DNA"/>
</dbReference>
<dbReference type="GO" id="GO:0004674">
    <property type="term" value="F:protein serine/threonine kinase activity"/>
    <property type="evidence" value="ECO:0007669"/>
    <property type="project" value="TreeGrafter"/>
</dbReference>
<dbReference type="PROSITE" id="PS00107">
    <property type="entry name" value="PROTEIN_KINASE_ATP"/>
    <property type="match status" value="1"/>
</dbReference>
<feature type="domain" description="Protein kinase" evidence="3">
    <location>
        <begin position="97"/>
        <end position="420"/>
    </location>
</feature>
<dbReference type="GO" id="GO:0005524">
    <property type="term" value="F:ATP binding"/>
    <property type="evidence" value="ECO:0007669"/>
    <property type="project" value="UniProtKB-UniRule"/>
</dbReference>
<dbReference type="InterPro" id="IPR011009">
    <property type="entry name" value="Kinase-like_dom_sf"/>
</dbReference>
<comment type="caution">
    <text evidence="4">The sequence shown here is derived from an EMBL/GenBank/DDBJ whole genome shotgun (WGS) entry which is preliminary data.</text>
</comment>
<dbReference type="AlphaFoldDB" id="A0AAN7Z1Y3"/>
<keyword evidence="5" id="KW-1185">Reference proteome</keyword>
<dbReference type="Gene3D" id="3.30.200.20">
    <property type="entry name" value="Phosphorylase Kinase, domain 1"/>
    <property type="match status" value="1"/>
</dbReference>
<dbReference type="GO" id="GO:0044773">
    <property type="term" value="P:mitotic DNA damage checkpoint signaling"/>
    <property type="evidence" value="ECO:0007669"/>
    <property type="project" value="TreeGrafter"/>
</dbReference>
<dbReference type="Proteomes" id="UP001344447">
    <property type="component" value="Unassembled WGS sequence"/>
</dbReference>
<keyword evidence="1" id="KW-0067">ATP-binding</keyword>
<evidence type="ECO:0000256" key="2">
    <source>
        <dbReference type="SAM" id="MobiDB-lite"/>
    </source>
</evidence>
<dbReference type="GO" id="GO:0005737">
    <property type="term" value="C:cytoplasm"/>
    <property type="evidence" value="ECO:0007669"/>
    <property type="project" value="TreeGrafter"/>
</dbReference>
<sequence>MNSPETDFLDIKFLTAVEPTIHQTDDSKNDIFIHKGGDNSKNSVPVQHIKEDEEDLQLTISKGKNQKNHFFDASAPGTINEEKNKIPDIIVLGDSKYVVSQKVGKGNFGKVYKCTCTNNEREFVVKHLKNISDCKSEAIILKEVFDFEKRVTTEMFACDQGYIVMENMAKSGYFTLKSLMEMSDKEFSELNSYPFRYQMIQPIINGLIIALNSLNIEKGYSHLDLNKGNVYVNPFTLKTCESTLISGFCGAGYKDKDGNDAKIRNPIVLGDFGCAKKTNTQIQFWNTNGHENYKSIQRYYDRNYPKNLSIMGNNEDIYSLGALSYEMLLAFAHPSGTSFLKQNALFLLKFHGIKRMKTDNTTTTVQVAFSDREFPSFSDLIFESKFNSIITQIKQFTQHYKKRPNAKDLLSLINNQNPSNKLPEEGNVDFDFDVDVDVDVDDDEYEENNDVRDGGYGSYYSD</sequence>
<dbReference type="Pfam" id="PF00069">
    <property type="entry name" value="Pkinase"/>
    <property type="match status" value="1"/>
</dbReference>
<dbReference type="PANTHER" id="PTHR44167:SF24">
    <property type="entry name" value="SERINE_THREONINE-PROTEIN KINASE CHK2"/>
    <property type="match status" value="1"/>
</dbReference>
<dbReference type="InterPro" id="IPR000719">
    <property type="entry name" value="Prot_kinase_dom"/>
</dbReference>
<feature type="binding site" evidence="1">
    <location>
        <position position="126"/>
    </location>
    <ligand>
        <name>ATP</name>
        <dbReference type="ChEBI" id="CHEBI:30616"/>
    </ligand>
</feature>
<evidence type="ECO:0000313" key="5">
    <source>
        <dbReference type="Proteomes" id="UP001344447"/>
    </source>
</evidence>
<gene>
    <name evidence="4" type="ORF">RB653_006338</name>
</gene>
<reference evidence="4 5" key="1">
    <citation type="submission" date="2023-11" db="EMBL/GenBank/DDBJ databases">
        <title>Dfirmibasis_genome.</title>
        <authorList>
            <person name="Edelbroek B."/>
            <person name="Kjellin J."/>
            <person name="Jerlstrom-Hultqvist J."/>
            <person name="Soderbom F."/>
        </authorList>
    </citation>
    <scope>NUCLEOTIDE SEQUENCE [LARGE SCALE GENOMIC DNA]</scope>
    <source>
        <strain evidence="4 5">TNS-C-14</strain>
    </source>
</reference>
<organism evidence="4 5">
    <name type="scientific">Dictyostelium firmibasis</name>
    <dbReference type="NCBI Taxonomy" id="79012"/>
    <lineage>
        <taxon>Eukaryota</taxon>
        <taxon>Amoebozoa</taxon>
        <taxon>Evosea</taxon>
        <taxon>Eumycetozoa</taxon>
        <taxon>Dictyostelia</taxon>
        <taxon>Dictyosteliales</taxon>
        <taxon>Dictyosteliaceae</taxon>
        <taxon>Dictyostelium</taxon>
    </lineage>
</organism>
<name>A0AAN7Z1Y3_9MYCE</name>
<evidence type="ECO:0000256" key="1">
    <source>
        <dbReference type="PROSITE-ProRule" id="PRU10141"/>
    </source>
</evidence>
<dbReference type="PANTHER" id="PTHR44167">
    <property type="entry name" value="OVARIAN-SPECIFIC SERINE/THREONINE-PROTEIN KINASE LOK-RELATED"/>
    <property type="match status" value="1"/>
</dbReference>
<protein>
    <recommendedName>
        <fullName evidence="3">Protein kinase domain-containing protein</fullName>
    </recommendedName>
</protein>
<dbReference type="InterPro" id="IPR017441">
    <property type="entry name" value="Protein_kinase_ATP_BS"/>
</dbReference>
<evidence type="ECO:0000313" key="4">
    <source>
        <dbReference type="EMBL" id="KAK5584722.1"/>
    </source>
</evidence>
<dbReference type="SMART" id="SM00220">
    <property type="entry name" value="S_TKc"/>
    <property type="match status" value="1"/>
</dbReference>
<dbReference type="GO" id="GO:0005634">
    <property type="term" value="C:nucleus"/>
    <property type="evidence" value="ECO:0007669"/>
    <property type="project" value="TreeGrafter"/>
</dbReference>
<feature type="region of interest" description="Disordered" evidence="2">
    <location>
        <begin position="443"/>
        <end position="462"/>
    </location>
</feature>
<evidence type="ECO:0000259" key="3">
    <source>
        <dbReference type="PROSITE" id="PS50011"/>
    </source>
</evidence>
<keyword evidence="1" id="KW-0547">Nucleotide-binding</keyword>
<dbReference type="PROSITE" id="PS50011">
    <property type="entry name" value="PROTEIN_KINASE_DOM"/>
    <property type="match status" value="1"/>
</dbReference>
<dbReference type="SUPFAM" id="SSF56112">
    <property type="entry name" value="Protein kinase-like (PK-like)"/>
    <property type="match status" value="1"/>
</dbReference>
<accession>A0AAN7Z1Y3</accession>
<dbReference type="Gene3D" id="1.10.510.10">
    <property type="entry name" value="Transferase(Phosphotransferase) domain 1"/>
    <property type="match status" value="1"/>
</dbReference>
<proteinExistence type="predicted"/>